<dbReference type="Proteomes" id="UP000521872">
    <property type="component" value="Unassembled WGS sequence"/>
</dbReference>
<dbReference type="PROSITE" id="PS50181">
    <property type="entry name" value="FBOX"/>
    <property type="match status" value="1"/>
</dbReference>
<keyword evidence="3" id="KW-1185">Reference proteome</keyword>
<name>A0A8H4QJ23_9AGAR</name>
<dbReference type="Pfam" id="PF12937">
    <property type="entry name" value="F-box-like"/>
    <property type="match status" value="1"/>
</dbReference>
<evidence type="ECO:0000313" key="3">
    <source>
        <dbReference type="Proteomes" id="UP000521872"/>
    </source>
</evidence>
<protein>
    <recommendedName>
        <fullName evidence="1">F-box domain-containing protein</fullName>
    </recommendedName>
</protein>
<evidence type="ECO:0000313" key="2">
    <source>
        <dbReference type="EMBL" id="KAF4612020.1"/>
    </source>
</evidence>
<accession>A0A8H4QJ23</accession>
<comment type="caution">
    <text evidence="2">The sequence shown here is derived from an EMBL/GenBank/DDBJ whole genome shotgun (WGS) entry which is preliminary data.</text>
</comment>
<proteinExistence type="predicted"/>
<gene>
    <name evidence="2" type="ORF">D9613_003679</name>
</gene>
<dbReference type="AlphaFoldDB" id="A0A8H4QJ23"/>
<evidence type="ECO:0000259" key="1">
    <source>
        <dbReference type="PROSITE" id="PS50181"/>
    </source>
</evidence>
<feature type="domain" description="F-box" evidence="1">
    <location>
        <begin position="50"/>
        <end position="99"/>
    </location>
</feature>
<dbReference type="InterPro" id="IPR001810">
    <property type="entry name" value="F-box_dom"/>
</dbReference>
<organism evidence="2 3">
    <name type="scientific">Agrocybe pediades</name>
    <dbReference type="NCBI Taxonomy" id="84607"/>
    <lineage>
        <taxon>Eukaryota</taxon>
        <taxon>Fungi</taxon>
        <taxon>Dikarya</taxon>
        <taxon>Basidiomycota</taxon>
        <taxon>Agaricomycotina</taxon>
        <taxon>Agaricomycetes</taxon>
        <taxon>Agaricomycetidae</taxon>
        <taxon>Agaricales</taxon>
        <taxon>Agaricineae</taxon>
        <taxon>Strophariaceae</taxon>
        <taxon>Agrocybe</taxon>
    </lineage>
</organism>
<dbReference type="Gene3D" id="1.20.1280.50">
    <property type="match status" value="1"/>
</dbReference>
<dbReference type="SUPFAM" id="SSF81383">
    <property type="entry name" value="F-box domain"/>
    <property type="match status" value="1"/>
</dbReference>
<dbReference type="EMBL" id="JAACJL010000057">
    <property type="protein sequence ID" value="KAF4612020.1"/>
    <property type="molecule type" value="Genomic_DNA"/>
</dbReference>
<dbReference type="InterPro" id="IPR036047">
    <property type="entry name" value="F-box-like_dom_sf"/>
</dbReference>
<sequence>MGQIISLYYALKPVRAAYTFVYGLFGSWETFCLSTSKPSLGIHPITPRPAYTFQLLPIELLLHIFSFLELKPYIISHGVCKEWQRLLPLADVNPIRRRMLDLLRHMLSHPYFVESRLWTLNNLKPFDREAYIESLYSQYPRIPEEFRLWILEWPEKMAIFGLWPGLPFMRFARKSLQRARGVNWIAYSPPCLTCIGYKHGTPDAHFIPALLVLRTYGRCVWLLFADEEPGLFGSVVVTDVEKGEYTSIYPIPHPDEDMWDYVNTPFRDWIDYLRHRWDNLMRSVRLDGEVPSEDSSQDKAIEYPVKYSFGIGVQHVLPSPPWIVCGQPQFQEELRQHPQ</sequence>
<reference evidence="2 3" key="1">
    <citation type="submission" date="2019-12" db="EMBL/GenBank/DDBJ databases">
        <authorList>
            <person name="Floudas D."/>
            <person name="Bentzer J."/>
            <person name="Ahren D."/>
            <person name="Johansson T."/>
            <person name="Persson P."/>
            <person name="Tunlid A."/>
        </authorList>
    </citation>
    <scope>NUCLEOTIDE SEQUENCE [LARGE SCALE GENOMIC DNA]</scope>
    <source>
        <strain evidence="2 3">CBS 102.39</strain>
    </source>
</reference>